<dbReference type="InterPro" id="IPR006201">
    <property type="entry name" value="Neur_channel"/>
</dbReference>
<keyword evidence="2" id="KW-1003">Cell membrane</keyword>
<reference evidence="21" key="1">
    <citation type="submission" date="2019-06" db="EMBL/GenBank/DDBJ databases">
        <authorList>
            <consortium name="Wellcome Sanger Institute Data Sharing"/>
        </authorList>
    </citation>
    <scope>NUCLEOTIDE SEQUENCE [LARGE SCALE GENOMIC DNA]</scope>
</reference>
<evidence type="ECO:0000256" key="9">
    <source>
        <dbReference type="ARBA" id="ARBA00023170"/>
    </source>
</evidence>
<evidence type="ECO:0000256" key="6">
    <source>
        <dbReference type="ARBA" id="ARBA00023018"/>
    </source>
</evidence>
<feature type="transmembrane region" description="Helical" evidence="18">
    <location>
        <begin position="173"/>
        <end position="196"/>
    </location>
</feature>
<dbReference type="PROSITE" id="PS00236">
    <property type="entry name" value="NEUROTR_ION_CHANNEL"/>
    <property type="match status" value="1"/>
</dbReference>
<comment type="catalytic activity">
    <reaction evidence="16">
        <text>Ca(2+)(in) = Ca(2+)(out)</text>
        <dbReference type="Rhea" id="RHEA:29671"/>
        <dbReference type="ChEBI" id="CHEBI:29108"/>
    </reaction>
</comment>
<dbReference type="InterPro" id="IPR049944">
    <property type="entry name" value="LGIC_TM_5-HT3"/>
</dbReference>
<dbReference type="InterPro" id="IPR038050">
    <property type="entry name" value="Neuro_actylchol_rec"/>
</dbReference>
<evidence type="ECO:0000256" key="4">
    <source>
        <dbReference type="ARBA" id="ARBA00022729"/>
    </source>
</evidence>
<evidence type="ECO:0000313" key="23">
    <source>
        <dbReference type="Proteomes" id="UP000472271"/>
    </source>
</evidence>
<keyword evidence="1 18" id="KW-0813">Transport</keyword>
<dbReference type="FunFam" id="1.20.58.390:FF:000080">
    <property type="entry name" value="5-hydroxytryptamine (serotonin) receptor 3C, ionotropic"/>
    <property type="match status" value="1"/>
</dbReference>
<keyword evidence="9" id="KW-0675">Receptor</keyword>
<comment type="function">
    <text evidence="17">Forms serotonin (5-hydroxytryptamine/5-HT3)-activated cation-selective channel complexes, which when activated cause fast, depolarizing responses in neurons.</text>
</comment>
<evidence type="ECO:0000256" key="14">
    <source>
        <dbReference type="ARBA" id="ARBA00034430"/>
    </source>
</evidence>
<dbReference type="GO" id="GO:0004888">
    <property type="term" value="F:transmembrane signaling receptor activity"/>
    <property type="evidence" value="ECO:0007669"/>
    <property type="project" value="InterPro"/>
</dbReference>
<comment type="catalytic activity">
    <reaction evidence="15">
        <text>Na(+)(in) = Na(+)(out)</text>
        <dbReference type="Rhea" id="RHEA:34963"/>
        <dbReference type="ChEBI" id="CHEBI:29101"/>
    </reaction>
</comment>
<name>A0A672YHF1_9TELE</name>
<keyword evidence="4" id="KW-0732">Signal</keyword>
<dbReference type="SUPFAM" id="SSF90112">
    <property type="entry name" value="Neurotransmitter-gated ion-channel transmembrane pore"/>
    <property type="match status" value="1"/>
</dbReference>
<evidence type="ECO:0000259" key="19">
    <source>
        <dbReference type="Pfam" id="PF02931"/>
    </source>
</evidence>
<dbReference type="GO" id="GO:0045211">
    <property type="term" value="C:postsynaptic membrane"/>
    <property type="evidence" value="ECO:0007669"/>
    <property type="project" value="UniProtKB-SubCell"/>
</dbReference>
<evidence type="ECO:0000313" key="21">
    <source>
        <dbReference type="Ensembl" id="ENSSORP00005004005.1"/>
    </source>
</evidence>
<protein>
    <recommendedName>
        <fullName evidence="24">5-hydroxytryptamine (serotonin) receptor 3A</fullName>
    </recommendedName>
</protein>
<accession>A0A672YHF1</accession>
<keyword evidence="3 18" id="KW-0812">Transmembrane</keyword>
<keyword evidence="11" id="KW-1071">Ligand-gated ion channel</keyword>
<keyword evidence="23" id="KW-1185">Reference proteome</keyword>
<dbReference type="Gene3D" id="1.20.58.390">
    <property type="entry name" value="Neurotransmitter-gated ion-channel transmembrane domain"/>
    <property type="match status" value="2"/>
</dbReference>
<dbReference type="CDD" id="cd19063">
    <property type="entry name" value="LGIC_TM_5-HT3"/>
    <property type="match status" value="1"/>
</dbReference>
<evidence type="ECO:0000256" key="12">
    <source>
        <dbReference type="ARBA" id="ARBA00023303"/>
    </source>
</evidence>
<dbReference type="Gene3D" id="2.70.170.10">
    <property type="entry name" value="Neurotransmitter-gated ion-channel ligand-binding domain"/>
    <property type="match status" value="1"/>
</dbReference>
<dbReference type="PRINTS" id="PR00252">
    <property type="entry name" value="NRIONCHANNEL"/>
</dbReference>
<evidence type="ECO:0000256" key="13">
    <source>
        <dbReference type="ARBA" id="ARBA00034104"/>
    </source>
</evidence>
<comment type="subcellular location">
    <subcellularLocation>
        <location evidence="13">Postsynaptic cell membrane</location>
        <topology evidence="13">Multi-pass membrane protein</topology>
    </subcellularLocation>
</comment>
<feature type="transmembrane region" description="Helical" evidence="18">
    <location>
        <begin position="208"/>
        <end position="225"/>
    </location>
</feature>
<dbReference type="SUPFAM" id="SSF63712">
    <property type="entry name" value="Nicotinic receptor ligand binding domain-like"/>
    <property type="match status" value="1"/>
</dbReference>
<evidence type="ECO:0000256" key="8">
    <source>
        <dbReference type="ARBA" id="ARBA00023136"/>
    </source>
</evidence>
<sequence>SPTPDSLFQELQKDLFSKKLIRPVKNLRHSTNISLSITVVGILGVVSLQLKPLHWDIEGLSWDEQECGIRRISVPRDMLWSPDVHVVQFMEDSASPQTPFVYLDNSGRVFDDRPLRLVTSCRLEIYYFPFDVQNCSLTFGSYLHFGKSAPDPVQVRSFRFNLRTPLTLRRSPALYVVNLLIPSGFLITVDLFSFLLPPTSVDRSSFKMTLILGYTVFLLIMNDLLPSTGNATPLISVFFSISLALMVASLLETVFITHLQLSSTSYRAVPHWLSVLVLHYLAVIVCFPPLKKSNRKTVSLHQASNISGDTLTVQQCQDPVLDELRKMNKHLGTIRLQMEKQLQSSRSSQDWQTMGVIIDRLLFGLYILFISVSFITIICIWTFSSSLAT</sequence>
<keyword evidence="7 18" id="KW-0406">Ion transport</keyword>
<evidence type="ECO:0000256" key="15">
    <source>
        <dbReference type="ARBA" id="ARBA00036239"/>
    </source>
</evidence>
<reference evidence="21" key="2">
    <citation type="submission" date="2025-05" db="UniProtKB">
        <authorList>
            <consortium name="Ensembl"/>
        </authorList>
    </citation>
    <scope>IDENTIFICATION</scope>
</reference>
<feature type="transmembrane region" description="Helical" evidence="18">
    <location>
        <begin position="361"/>
        <end position="383"/>
    </location>
</feature>
<dbReference type="Pfam" id="PF02931">
    <property type="entry name" value="Neur_chan_LBD"/>
    <property type="match status" value="1"/>
</dbReference>
<dbReference type="Proteomes" id="UP000472271">
    <property type="component" value="Chromosome 4"/>
</dbReference>
<evidence type="ECO:0000256" key="16">
    <source>
        <dbReference type="ARBA" id="ARBA00036634"/>
    </source>
</evidence>
<dbReference type="Pfam" id="PF02932">
    <property type="entry name" value="Neur_chan_memb"/>
    <property type="match status" value="1"/>
</dbReference>
<evidence type="ECO:0000256" key="7">
    <source>
        <dbReference type="ARBA" id="ARBA00023065"/>
    </source>
</evidence>
<comment type="catalytic activity">
    <reaction evidence="14">
        <text>K(+)(in) = K(+)(out)</text>
        <dbReference type="Rhea" id="RHEA:29463"/>
        <dbReference type="ChEBI" id="CHEBI:29103"/>
    </reaction>
</comment>
<proteinExistence type="inferred from homology"/>
<feature type="transmembrane region" description="Helical" evidence="18">
    <location>
        <begin position="237"/>
        <end position="259"/>
    </location>
</feature>
<organism evidence="21 23">
    <name type="scientific">Sphaeramia orbicularis</name>
    <name type="common">orbiculate cardinalfish</name>
    <dbReference type="NCBI Taxonomy" id="375764"/>
    <lineage>
        <taxon>Eukaryota</taxon>
        <taxon>Metazoa</taxon>
        <taxon>Chordata</taxon>
        <taxon>Craniata</taxon>
        <taxon>Vertebrata</taxon>
        <taxon>Euteleostomi</taxon>
        <taxon>Actinopterygii</taxon>
        <taxon>Neopterygii</taxon>
        <taxon>Teleostei</taxon>
        <taxon>Neoteleostei</taxon>
        <taxon>Acanthomorphata</taxon>
        <taxon>Gobiaria</taxon>
        <taxon>Kurtiformes</taxon>
        <taxon>Apogonoidei</taxon>
        <taxon>Apogonidae</taxon>
        <taxon>Apogoninae</taxon>
        <taxon>Sphaeramia</taxon>
    </lineage>
</organism>
<feature type="domain" description="Neurotransmitter-gated ion-channel transmembrane" evidence="20">
    <location>
        <begin position="179"/>
        <end position="293"/>
    </location>
</feature>
<keyword evidence="8 18" id="KW-0472">Membrane</keyword>
<gene>
    <name evidence="21" type="primary">LOC115417626</name>
    <name evidence="22" type="synonym">LOC115418539</name>
</gene>
<evidence type="ECO:0008006" key="24">
    <source>
        <dbReference type="Google" id="ProtNLM"/>
    </source>
</evidence>
<dbReference type="InterPro" id="IPR036734">
    <property type="entry name" value="Neur_chan_lig-bd_sf"/>
</dbReference>
<feature type="domain" description="Neurotransmitter-gated ion-channel ligand-binding" evidence="19">
    <location>
        <begin position="10"/>
        <end position="144"/>
    </location>
</feature>
<evidence type="ECO:0000256" key="17">
    <source>
        <dbReference type="ARBA" id="ARBA00037540"/>
    </source>
</evidence>
<keyword evidence="12 18" id="KW-0407">Ion channel</keyword>
<evidence type="ECO:0000256" key="3">
    <source>
        <dbReference type="ARBA" id="ARBA00022692"/>
    </source>
</evidence>
<evidence type="ECO:0000256" key="10">
    <source>
        <dbReference type="ARBA" id="ARBA00023257"/>
    </source>
</evidence>
<evidence type="ECO:0000256" key="18">
    <source>
        <dbReference type="RuleBase" id="RU000687"/>
    </source>
</evidence>
<evidence type="ECO:0000256" key="1">
    <source>
        <dbReference type="ARBA" id="ARBA00022448"/>
    </source>
</evidence>
<evidence type="ECO:0000259" key="20">
    <source>
        <dbReference type="Pfam" id="PF02932"/>
    </source>
</evidence>
<dbReference type="InterPro" id="IPR018000">
    <property type="entry name" value="Neurotransmitter_ion_chnl_CS"/>
</dbReference>
<keyword evidence="6" id="KW-0770">Synapse</keyword>
<feature type="transmembrane region" description="Helical" evidence="18">
    <location>
        <begin position="271"/>
        <end position="290"/>
    </location>
</feature>
<dbReference type="PANTHER" id="PTHR18945">
    <property type="entry name" value="NEUROTRANSMITTER GATED ION CHANNEL"/>
    <property type="match status" value="1"/>
</dbReference>
<evidence type="ECO:0000313" key="22">
    <source>
        <dbReference type="Ensembl" id="ENSSORP00005004561.1"/>
    </source>
</evidence>
<dbReference type="InterPro" id="IPR006029">
    <property type="entry name" value="Neurotrans-gated_channel_TM"/>
</dbReference>
<dbReference type="InterPro" id="IPR036719">
    <property type="entry name" value="Neuro-gated_channel_TM_sf"/>
</dbReference>
<dbReference type="Ensembl" id="ENSSORT00005004695.1">
    <property type="protein sequence ID" value="ENSSORP00005004561.1"/>
    <property type="gene ID" value="ENSSORG00005002715.1"/>
</dbReference>
<evidence type="ECO:0000256" key="2">
    <source>
        <dbReference type="ARBA" id="ARBA00022475"/>
    </source>
</evidence>
<comment type="similarity">
    <text evidence="18">Belongs to the ligand-gated ion channel (TC 1.A.9) family.</text>
</comment>
<evidence type="ECO:0000256" key="5">
    <source>
        <dbReference type="ARBA" id="ARBA00022989"/>
    </source>
</evidence>
<dbReference type="Ensembl" id="ENSSORT00005004123.1">
    <property type="protein sequence ID" value="ENSSORP00005004005.1"/>
    <property type="gene ID" value="ENSSORG00005002222.1"/>
</dbReference>
<dbReference type="AlphaFoldDB" id="A0A672YHF1"/>
<keyword evidence="10" id="KW-0628">Postsynaptic cell membrane</keyword>
<keyword evidence="5 18" id="KW-1133">Transmembrane helix</keyword>
<dbReference type="GO" id="GO:0005230">
    <property type="term" value="F:extracellular ligand-gated monoatomic ion channel activity"/>
    <property type="evidence" value="ECO:0007669"/>
    <property type="project" value="InterPro"/>
</dbReference>
<evidence type="ECO:0000256" key="11">
    <source>
        <dbReference type="ARBA" id="ARBA00023286"/>
    </source>
</evidence>
<dbReference type="InterPro" id="IPR006202">
    <property type="entry name" value="Neur_chan_lig-bd"/>
</dbReference>